<evidence type="ECO:0008006" key="3">
    <source>
        <dbReference type="Google" id="ProtNLM"/>
    </source>
</evidence>
<gene>
    <name evidence="1" type="ORF">HMPREF2137_04425</name>
</gene>
<organism evidence="1 2">
    <name type="scientific">Hoylesella buccalis DNF00853</name>
    <dbReference type="NCBI Taxonomy" id="1401074"/>
    <lineage>
        <taxon>Bacteria</taxon>
        <taxon>Pseudomonadati</taxon>
        <taxon>Bacteroidota</taxon>
        <taxon>Bacteroidia</taxon>
        <taxon>Bacteroidales</taxon>
        <taxon>Prevotellaceae</taxon>
        <taxon>Hoylesella</taxon>
    </lineage>
</organism>
<dbReference type="OrthoDB" id="285993at2"/>
<dbReference type="InterPro" id="IPR036583">
    <property type="entry name" value="23S_rRNA_IVS_sf"/>
</dbReference>
<dbReference type="InterPro" id="IPR012657">
    <property type="entry name" value="23S_rRNA-intervening_sequence"/>
</dbReference>
<dbReference type="SUPFAM" id="SSF158446">
    <property type="entry name" value="IVS-encoded protein-like"/>
    <property type="match status" value="1"/>
</dbReference>
<dbReference type="PANTHER" id="PTHR38471:SF2">
    <property type="entry name" value="FOUR HELIX BUNDLE PROTEIN"/>
    <property type="match status" value="1"/>
</dbReference>
<evidence type="ECO:0000313" key="1">
    <source>
        <dbReference type="EMBL" id="KGF35633.1"/>
    </source>
</evidence>
<proteinExistence type="predicted"/>
<dbReference type="Proteomes" id="UP000029556">
    <property type="component" value="Unassembled WGS sequence"/>
</dbReference>
<comment type="caution">
    <text evidence="1">The sequence shown here is derived from an EMBL/GenBank/DDBJ whole genome shotgun (WGS) entry which is preliminary data.</text>
</comment>
<dbReference type="Pfam" id="PF05635">
    <property type="entry name" value="23S_rRNA_IVP"/>
    <property type="match status" value="1"/>
</dbReference>
<name>A0A095ZLR5_9BACT</name>
<sequence length="121" mass="13991">MSEDKIIENDIYLLSKEFALRIVNLYRYLTKEYGEYVLSKQLLRSGTSIGANVHEGKNAQSRPDFTTKMNIALKEATETEYWIDLLYEAKFINEQEYLSISNDCERLKAVLIKIVKATKGT</sequence>
<reference evidence="1 2" key="1">
    <citation type="submission" date="2014-07" db="EMBL/GenBank/DDBJ databases">
        <authorList>
            <person name="McCorrison J."/>
            <person name="Sanka R."/>
            <person name="Torralba M."/>
            <person name="Gillis M."/>
            <person name="Haft D.H."/>
            <person name="Methe B."/>
            <person name="Sutton G."/>
            <person name="Nelson K.E."/>
        </authorList>
    </citation>
    <scope>NUCLEOTIDE SEQUENCE [LARGE SCALE GENOMIC DNA]</scope>
    <source>
        <strain evidence="1 2">DNF00853</strain>
    </source>
</reference>
<evidence type="ECO:0000313" key="2">
    <source>
        <dbReference type="Proteomes" id="UP000029556"/>
    </source>
</evidence>
<dbReference type="EMBL" id="JRNN01000037">
    <property type="protein sequence ID" value="KGF35633.1"/>
    <property type="molecule type" value="Genomic_DNA"/>
</dbReference>
<protein>
    <recommendedName>
        <fullName evidence="3">Four helix bundle protein</fullName>
    </recommendedName>
</protein>
<dbReference type="Gene3D" id="1.20.1440.60">
    <property type="entry name" value="23S rRNA-intervening sequence"/>
    <property type="match status" value="1"/>
</dbReference>
<accession>A0A095ZLR5</accession>
<dbReference type="PIRSF" id="PIRSF035652">
    <property type="entry name" value="CHP02436"/>
    <property type="match status" value="1"/>
</dbReference>
<dbReference type="NCBIfam" id="TIGR02436">
    <property type="entry name" value="four helix bundle protein"/>
    <property type="match status" value="1"/>
</dbReference>
<dbReference type="RefSeq" id="WP_023058177.1">
    <property type="nucleotide sequence ID" value="NZ_JRNN01000037.1"/>
</dbReference>
<dbReference type="PANTHER" id="PTHR38471">
    <property type="entry name" value="FOUR HELIX BUNDLE PROTEIN"/>
    <property type="match status" value="1"/>
</dbReference>
<dbReference type="AlphaFoldDB" id="A0A095ZLR5"/>